<protein>
    <submittedName>
        <fullName evidence="1">Uncharacterized protein</fullName>
    </submittedName>
</protein>
<dbReference type="AlphaFoldDB" id="A0A803QU79"/>
<dbReference type="Gramene" id="novel_model_1447_5bd9a17a.1.5bd9b135">
    <property type="protein sequence ID" value="cds.novel_model_1447_5bd9a17a.1.5bd9b135"/>
    <property type="gene ID" value="novel_gene_804_5bd9a17a"/>
</dbReference>
<accession>A0A803QU80</accession>
<dbReference type="EnsemblPlants" id="novel_model_1447_5bd9a17a.1.5bd9b135">
    <property type="protein sequence ID" value="cds.novel_model_1447_5bd9a17a.1.5bd9b135"/>
    <property type="gene ID" value="novel_gene_804_5bd9a17a"/>
</dbReference>
<keyword evidence="2" id="KW-1185">Reference proteome</keyword>
<reference evidence="1 2" key="1">
    <citation type="submission" date="2018-11" db="EMBL/GenBank/DDBJ databases">
        <authorList>
            <person name="Grassa J C."/>
        </authorList>
    </citation>
    <scope>NUCLEOTIDE SEQUENCE [LARGE SCALE GENOMIC DNA]</scope>
</reference>
<organism evidence="1 2">
    <name type="scientific">Cannabis sativa</name>
    <name type="common">Hemp</name>
    <name type="synonym">Marijuana</name>
    <dbReference type="NCBI Taxonomy" id="3483"/>
    <lineage>
        <taxon>Eukaryota</taxon>
        <taxon>Viridiplantae</taxon>
        <taxon>Streptophyta</taxon>
        <taxon>Embryophyta</taxon>
        <taxon>Tracheophyta</taxon>
        <taxon>Spermatophyta</taxon>
        <taxon>Magnoliopsida</taxon>
        <taxon>eudicotyledons</taxon>
        <taxon>Gunneridae</taxon>
        <taxon>Pentapetalae</taxon>
        <taxon>rosids</taxon>
        <taxon>fabids</taxon>
        <taxon>Rosales</taxon>
        <taxon>Cannabaceae</taxon>
        <taxon>Cannabis</taxon>
    </lineage>
</organism>
<dbReference type="EnsemblPlants" id="novel_model_1446_5bd9a17a.2.5bd9b135">
    <property type="protein sequence ID" value="cds.novel_model_1446_5bd9a17a.2.5bd9b135"/>
    <property type="gene ID" value="novel_gene_804_5bd9a17a"/>
</dbReference>
<sequence length="62" mass="7408">MAQLDLLVQNYYFFPIMYYNLISEHHYSVLVVLNISYVSEDILYIIRLIFTSCLKDNNTLLL</sequence>
<proteinExistence type="predicted"/>
<dbReference type="EMBL" id="UZAU01000026">
    <property type="status" value="NOT_ANNOTATED_CDS"/>
    <property type="molecule type" value="Genomic_DNA"/>
</dbReference>
<evidence type="ECO:0000313" key="2">
    <source>
        <dbReference type="Proteomes" id="UP000596661"/>
    </source>
</evidence>
<dbReference type="Gramene" id="novel_model_1446_5bd9a17a.2.5bd9b135">
    <property type="protein sequence ID" value="cds.novel_model_1446_5bd9a17a.2.5bd9b135"/>
    <property type="gene ID" value="novel_gene_804_5bd9a17a"/>
</dbReference>
<reference evidence="1" key="2">
    <citation type="submission" date="2021-03" db="UniProtKB">
        <authorList>
            <consortium name="EnsemblPlants"/>
        </authorList>
    </citation>
    <scope>IDENTIFICATION</scope>
</reference>
<evidence type="ECO:0000313" key="1">
    <source>
        <dbReference type="EnsemblPlants" id="cds.novel_model_1446_5bd9a17a.2.5bd9b135"/>
    </source>
</evidence>
<dbReference type="Proteomes" id="UP000596661">
    <property type="component" value="Chromosome 1"/>
</dbReference>
<accession>A0A803QU79</accession>
<name>A0A803QU79_CANSA</name>